<dbReference type="SUPFAM" id="SSF81321">
    <property type="entry name" value="Family A G protein-coupled receptor-like"/>
    <property type="match status" value="1"/>
</dbReference>
<dbReference type="GO" id="GO:0016020">
    <property type="term" value="C:membrane"/>
    <property type="evidence" value="ECO:0007669"/>
    <property type="project" value="UniProtKB-SubCell"/>
</dbReference>
<evidence type="ECO:0000256" key="2">
    <source>
        <dbReference type="ARBA" id="ARBA00008130"/>
    </source>
</evidence>
<keyword evidence="8" id="KW-0157">Chromophore</keyword>
<name>A0ABD5WAE7_9EURY</name>
<dbReference type="AlphaFoldDB" id="A0ABD5WAE7"/>
<dbReference type="Pfam" id="PF01036">
    <property type="entry name" value="Bac_rhodopsin"/>
    <property type="match status" value="1"/>
</dbReference>
<feature type="region of interest" description="Disordered" evidence="11">
    <location>
        <begin position="232"/>
        <end position="262"/>
    </location>
</feature>
<comment type="subcellular location">
    <subcellularLocation>
        <location evidence="1">Membrane</location>
        <topology evidence="1">Multi-pass membrane protein</topology>
    </subcellularLocation>
</comment>
<dbReference type="InterPro" id="IPR001425">
    <property type="entry name" value="Arc/bac/fun_rhodopsins"/>
</dbReference>
<protein>
    <submittedName>
        <fullName evidence="13">Bacteriorhodopsin</fullName>
    </submittedName>
</protein>
<dbReference type="SMART" id="SM01021">
    <property type="entry name" value="Bac_rhodopsin"/>
    <property type="match status" value="1"/>
</dbReference>
<dbReference type="PROSITE" id="PS00327">
    <property type="entry name" value="BACTERIAL_OPSIN_RET"/>
    <property type="match status" value="1"/>
</dbReference>
<proteinExistence type="inferred from homology"/>
<keyword evidence="3" id="KW-0600">Photoreceptor protein</keyword>
<accession>A0ABD5WAE7</accession>
<evidence type="ECO:0000256" key="1">
    <source>
        <dbReference type="ARBA" id="ARBA00004141"/>
    </source>
</evidence>
<dbReference type="InterPro" id="IPR018229">
    <property type="entry name" value="Rhodopsin_retinal_BS"/>
</dbReference>
<comment type="similarity">
    <text evidence="2">Belongs to the archaeal/bacterial/fungal opsin family.</text>
</comment>
<keyword evidence="4" id="KW-0716">Sensory transduction</keyword>
<keyword evidence="5 12" id="KW-0812">Transmembrane</keyword>
<gene>
    <name evidence="13" type="ORF">ACFQL9_04715</name>
</gene>
<feature type="transmembrane region" description="Helical" evidence="12">
    <location>
        <begin position="12"/>
        <end position="33"/>
    </location>
</feature>
<evidence type="ECO:0000256" key="7">
    <source>
        <dbReference type="ARBA" id="ARBA00022989"/>
    </source>
</evidence>
<evidence type="ECO:0000256" key="3">
    <source>
        <dbReference type="ARBA" id="ARBA00022543"/>
    </source>
</evidence>
<dbReference type="Proteomes" id="UP001596461">
    <property type="component" value="Unassembled WGS sequence"/>
</dbReference>
<evidence type="ECO:0000256" key="9">
    <source>
        <dbReference type="ARBA" id="ARBA00023136"/>
    </source>
</evidence>
<evidence type="ECO:0000256" key="4">
    <source>
        <dbReference type="ARBA" id="ARBA00022606"/>
    </source>
</evidence>
<evidence type="ECO:0000313" key="14">
    <source>
        <dbReference type="Proteomes" id="UP001596461"/>
    </source>
</evidence>
<evidence type="ECO:0000256" key="10">
    <source>
        <dbReference type="ARBA" id="ARBA00023170"/>
    </source>
</evidence>
<keyword evidence="6" id="KW-0681">Retinal protein</keyword>
<dbReference type="PRINTS" id="PR00251">
    <property type="entry name" value="BACTRLOPSIN"/>
</dbReference>
<feature type="transmembrane region" description="Helical" evidence="12">
    <location>
        <begin position="81"/>
        <end position="99"/>
    </location>
</feature>
<dbReference type="GO" id="GO:0009881">
    <property type="term" value="F:photoreceptor activity"/>
    <property type="evidence" value="ECO:0007669"/>
    <property type="project" value="UniProtKB-KW"/>
</dbReference>
<dbReference type="PANTHER" id="PTHR28286:SF2">
    <property type="entry name" value="BACTERIORHODOPSIN _OPSIN, NOPA (EUROFUNG)"/>
    <property type="match status" value="1"/>
</dbReference>
<evidence type="ECO:0000256" key="8">
    <source>
        <dbReference type="ARBA" id="ARBA00022991"/>
    </source>
</evidence>
<dbReference type="RefSeq" id="WP_284030958.1">
    <property type="nucleotide sequence ID" value="NZ_CP126154.1"/>
</dbReference>
<feature type="transmembrane region" description="Helical" evidence="12">
    <location>
        <begin position="45"/>
        <end position="69"/>
    </location>
</feature>
<organism evidence="13 14">
    <name type="scientific">Halobaculum lipolyticum</name>
    <dbReference type="NCBI Taxonomy" id="3032001"/>
    <lineage>
        <taxon>Archaea</taxon>
        <taxon>Methanobacteriati</taxon>
        <taxon>Methanobacteriota</taxon>
        <taxon>Stenosarchaea group</taxon>
        <taxon>Halobacteria</taxon>
        <taxon>Halobacteriales</taxon>
        <taxon>Haloferacaceae</taxon>
        <taxon>Halobaculum</taxon>
    </lineage>
</organism>
<dbReference type="GO" id="GO:0007602">
    <property type="term" value="P:phototransduction"/>
    <property type="evidence" value="ECO:0007669"/>
    <property type="project" value="UniProtKB-KW"/>
</dbReference>
<dbReference type="EMBL" id="JBHTAH010000003">
    <property type="protein sequence ID" value="MFC7068937.1"/>
    <property type="molecule type" value="Genomic_DNA"/>
</dbReference>
<keyword evidence="9 12" id="KW-0472">Membrane</keyword>
<feature type="transmembrane region" description="Helical" evidence="12">
    <location>
        <begin position="175"/>
        <end position="196"/>
    </location>
</feature>
<feature type="transmembrane region" description="Helical" evidence="12">
    <location>
        <begin position="132"/>
        <end position="154"/>
    </location>
</feature>
<evidence type="ECO:0000256" key="11">
    <source>
        <dbReference type="SAM" id="MobiDB-lite"/>
    </source>
</evidence>
<evidence type="ECO:0000313" key="13">
    <source>
        <dbReference type="EMBL" id="MFC7068937.1"/>
    </source>
</evidence>
<feature type="transmembrane region" description="Helical" evidence="12">
    <location>
        <begin position="106"/>
        <end position="126"/>
    </location>
</feature>
<dbReference type="PANTHER" id="PTHR28286">
    <property type="match status" value="1"/>
</dbReference>
<evidence type="ECO:0000256" key="6">
    <source>
        <dbReference type="ARBA" id="ARBA00022925"/>
    </source>
</evidence>
<dbReference type="GeneID" id="81125816"/>
<evidence type="ECO:0000256" key="12">
    <source>
        <dbReference type="SAM" id="Phobius"/>
    </source>
</evidence>
<dbReference type="Gene3D" id="1.20.1070.10">
    <property type="entry name" value="Rhodopsin 7-helix transmembrane proteins"/>
    <property type="match status" value="1"/>
</dbReference>
<feature type="compositionally biased region" description="Low complexity" evidence="11">
    <location>
        <begin position="235"/>
        <end position="255"/>
    </location>
</feature>
<keyword evidence="10" id="KW-0675">Receptor</keyword>
<evidence type="ECO:0000256" key="5">
    <source>
        <dbReference type="ARBA" id="ARBA00022692"/>
    </source>
</evidence>
<comment type="caution">
    <text evidence="13">The sequence shown here is derived from an EMBL/GenBank/DDBJ whole genome shotgun (WGS) entry which is preliminary data.</text>
</comment>
<reference evidence="13 14" key="1">
    <citation type="journal article" date="2019" name="Int. J. Syst. Evol. Microbiol.">
        <title>The Global Catalogue of Microorganisms (GCM) 10K type strain sequencing project: providing services to taxonomists for standard genome sequencing and annotation.</title>
        <authorList>
            <consortium name="The Broad Institute Genomics Platform"/>
            <consortium name="The Broad Institute Genome Sequencing Center for Infectious Disease"/>
            <person name="Wu L."/>
            <person name="Ma J."/>
        </authorList>
    </citation>
    <scope>NUCLEOTIDE SEQUENCE [LARGE SCALE GENOMIC DNA]</scope>
    <source>
        <strain evidence="13 14">DT31</strain>
    </source>
</reference>
<keyword evidence="14" id="KW-1185">Reference proteome</keyword>
<keyword evidence="7 12" id="KW-1133">Transmembrane helix</keyword>
<sequence length="262" mass="27968">MIGGLDAATIETLVFASGTVGMLVGVAVVVWLLRDDTLDPDAGKFRYLLIVPVFAALAYAAMALGVGRLSVGGVEAEAARYLDWFVTTAVMVWYVGYVVDVERKWMLTAATFDGLFIAGGWVATTTQGTVKWAAFGGACLAFVATMVVLFRVYPRSAGEMTPERERLFLRLRNQSSVIWLVYPVVWLASGAGFGLVSTLGTVMLVTFLDVAAKVPYTWVVYEHRGVFERSRTTESVDGPGDADAVGGAGDAPASDTPVTTAD</sequence>